<protein>
    <submittedName>
        <fullName evidence="1">Uncharacterized protein</fullName>
    </submittedName>
</protein>
<dbReference type="EMBL" id="LFZN01000007">
    <property type="protein sequence ID" value="KXT06239.1"/>
    <property type="molecule type" value="Genomic_DNA"/>
</dbReference>
<gene>
    <name evidence="1" type="ORF">AC578_9185</name>
</gene>
<comment type="caution">
    <text evidence="1">The sequence shown here is derived from an EMBL/GenBank/DDBJ whole genome shotgun (WGS) entry which is preliminary data.</text>
</comment>
<dbReference type="OrthoDB" id="10577728at2759"/>
<dbReference type="Proteomes" id="UP000070133">
    <property type="component" value="Unassembled WGS sequence"/>
</dbReference>
<evidence type="ECO:0000313" key="1">
    <source>
        <dbReference type="EMBL" id="KXT06238.1"/>
    </source>
</evidence>
<sequence>MTADPVPWTESQPPSTMALWCLIEAVCLAASPLTLALAVPVTGSATFELSSSSRALSSPRSHQQTEQDNVVLLRKTIERYTSDHMLSLLSMRPLMGVTGYTASEAETSVGPIVLSLMHRGKYNIFCGVHLIISSSIINQSQHNKIIQTNTSTPHQFTCTSTFIVNHRTTSDHRRPIQA</sequence>
<reference evidence="1 2" key="1">
    <citation type="submission" date="2015-07" db="EMBL/GenBank/DDBJ databases">
        <title>Comparative genomics of the Sigatoka disease complex on banana suggests a link between parallel evolutionary changes in Pseudocercospora fijiensis and Pseudocercospora eumusae and increased virulence on the banana host.</title>
        <authorList>
            <person name="Chang T.-C."/>
            <person name="Salvucci A."/>
            <person name="Crous P.W."/>
            <person name="Stergiopoulos I."/>
        </authorList>
    </citation>
    <scope>NUCLEOTIDE SEQUENCE [LARGE SCALE GENOMIC DNA]</scope>
    <source>
        <strain evidence="1 2">CBS 114824</strain>
    </source>
</reference>
<name>A0A139HUW2_9PEZI</name>
<dbReference type="AlphaFoldDB" id="A0A139HUW2"/>
<proteinExistence type="predicted"/>
<dbReference type="EMBL" id="LFZN01000007">
    <property type="protein sequence ID" value="KXT06238.1"/>
    <property type="molecule type" value="Genomic_DNA"/>
</dbReference>
<evidence type="ECO:0000313" key="2">
    <source>
        <dbReference type="Proteomes" id="UP000070133"/>
    </source>
</evidence>
<organism evidence="1 2">
    <name type="scientific">Pseudocercospora eumusae</name>
    <dbReference type="NCBI Taxonomy" id="321146"/>
    <lineage>
        <taxon>Eukaryota</taxon>
        <taxon>Fungi</taxon>
        <taxon>Dikarya</taxon>
        <taxon>Ascomycota</taxon>
        <taxon>Pezizomycotina</taxon>
        <taxon>Dothideomycetes</taxon>
        <taxon>Dothideomycetidae</taxon>
        <taxon>Mycosphaerellales</taxon>
        <taxon>Mycosphaerellaceae</taxon>
        <taxon>Pseudocercospora</taxon>
    </lineage>
</organism>
<keyword evidence="2" id="KW-1185">Reference proteome</keyword>
<accession>A0A139HUW2</accession>